<dbReference type="InterPro" id="IPR036369">
    <property type="entry name" value="HIPIP_sf"/>
</dbReference>
<proteinExistence type="predicted"/>
<feature type="non-terminal residue" evidence="1">
    <location>
        <position position="129"/>
    </location>
</feature>
<name>A0A0F9HAB0_9ZZZZ</name>
<sequence>MLLQDGIRSIFTAALDATIAPGLLDDLATEREDEVARNGKFTKLDVGYIAAPPPPLFWEYRCSECRYWQTGACAIVQGRIDQVGYCVQWIPPKGYEAPFTWIGRRDTALATTRRAVKNLASDPFSTRSV</sequence>
<gene>
    <name evidence="1" type="ORF">LCGC14_2088640</name>
</gene>
<accession>A0A0F9HAB0</accession>
<protein>
    <submittedName>
        <fullName evidence="1">Uncharacterized protein</fullName>
    </submittedName>
</protein>
<dbReference type="EMBL" id="LAZR01025389">
    <property type="protein sequence ID" value="KKL72062.1"/>
    <property type="molecule type" value="Genomic_DNA"/>
</dbReference>
<evidence type="ECO:0000313" key="1">
    <source>
        <dbReference type="EMBL" id="KKL72062.1"/>
    </source>
</evidence>
<dbReference type="GO" id="GO:0009055">
    <property type="term" value="F:electron transfer activity"/>
    <property type="evidence" value="ECO:0007669"/>
    <property type="project" value="InterPro"/>
</dbReference>
<comment type="caution">
    <text evidence="1">The sequence shown here is derived from an EMBL/GenBank/DDBJ whole genome shotgun (WGS) entry which is preliminary data.</text>
</comment>
<dbReference type="AlphaFoldDB" id="A0A0F9HAB0"/>
<dbReference type="Gene3D" id="4.10.490.10">
    <property type="entry name" value="High potential iron-sulphur protein"/>
    <property type="match status" value="1"/>
</dbReference>
<dbReference type="GO" id="GO:0019646">
    <property type="term" value="P:aerobic electron transport chain"/>
    <property type="evidence" value="ECO:0007669"/>
    <property type="project" value="InterPro"/>
</dbReference>
<organism evidence="1">
    <name type="scientific">marine sediment metagenome</name>
    <dbReference type="NCBI Taxonomy" id="412755"/>
    <lineage>
        <taxon>unclassified sequences</taxon>
        <taxon>metagenomes</taxon>
        <taxon>ecological metagenomes</taxon>
    </lineage>
</organism>
<reference evidence="1" key="1">
    <citation type="journal article" date="2015" name="Nature">
        <title>Complex archaea that bridge the gap between prokaryotes and eukaryotes.</title>
        <authorList>
            <person name="Spang A."/>
            <person name="Saw J.H."/>
            <person name="Jorgensen S.L."/>
            <person name="Zaremba-Niedzwiedzka K."/>
            <person name="Martijn J."/>
            <person name="Lind A.E."/>
            <person name="van Eijk R."/>
            <person name="Schleper C."/>
            <person name="Guy L."/>
            <person name="Ettema T.J."/>
        </authorList>
    </citation>
    <scope>NUCLEOTIDE SEQUENCE</scope>
</reference>